<dbReference type="Gene3D" id="3.10.450.160">
    <property type="entry name" value="inner membrane protein cigr"/>
    <property type="match status" value="1"/>
</dbReference>
<evidence type="ECO:0000313" key="3">
    <source>
        <dbReference type="EMBL" id="MEJ5093976.1"/>
    </source>
</evidence>
<protein>
    <submittedName>
        <fullName evidence="3">RcnB family protein</fullName>
    </submittedName>
</protein>
<evidence type="ECO:0000256" key="2">
    <source>
        <dbReference type="SAM" id="SignalP"/>
    </source>
</evidence>
<dbReference type="EMBL" id="JBBGZA010000001">
    <property type="protein sequence ID" value="MEJ5093976.1"/>
    <property type="molecule type" value="Genomic_DNA"/>
</dbReference>
<organism evidence="3 4">
    <name type="scientific">Sphingomonas molluscorum</name>
    <dbReference type="NCBI Taxonomy" id="418184"/>
    <lineage>
        <taxon>Bacteria</taxon>
        <taxon>Pseudomonadati</taxon>
        <taxon>Pseudomonadota</taxon>
        <taxon>Alphaproteobacteria</taxon>
        <taxon>Sphingomonadales</taxon>
        <taxon>Sphingomonadaceae</taxon>
        <taxon>Sphingomonas</taxon>
    </lineage>
</organism>
<dbReference type="InterPro" id="IPR024572">
    <property type="entry name" value="RcnB"/>
</dbReference>
<accession>A0ABU8Q2Y6</accession>
<proteinExistence type="predicted"/>
<name>A0ABU8Q2Y6_9SPHN</name>
<comment type="caution">
    <text evidence="3">The sequence shown here is derived from an EMBL/GenBank/DDBJ whole genome shotgun (WGS) entry which is preliminary data.</text>
</comment>
<gene>
    <name evidence="3" type="ORF">WH159_05430</name>
</gene>
<dbReference type="RefSeq" id="WP_132882635.1">
    <property type="nucleotide sequence ID" value="NZ_JBBGZA010000001.1"/>
</dbReference>
<feature type="region of interest" description="Disordered" evidence="1">
    <location>
        <begin position="25"/>
        <end position="60"/>
    </location>
</feature>
<evidence type="ECO:0000256" key="1">
    <source>
        <dbReference type="SAM" id="MobiDB-lite"/>
    </source>
</evidence>
<keyword evidence="2" id="KW-0732">Signal</keyword>
<evidence type="ECO:0000313" key="4">
    <source>
        <dbReference type="Proteomes" id="UP001380365"/>
    </source>
</evidence>
<dbReference type="Proteomes" id="UP001380365">
    <property type="component" value="Unassembled WGS sequence"/>
</dbReference>
<feature type="chain" id="PRO_5046002334" evidence="2">
    <location>
        <begin position="27"/>
        <end position="162"/>
    </location>
</feature>
<feature type="signal peptide" evidence="2">
    <location>
        <begin position="1"/>
        <end position="26"/>
    </location>
</feature>
<reference evidence="3 4" key="1">
    <citation type="submission" date="2023-12" db="EMBL/GenBank/DDBJ databases">
        <title>Gut-associated functions are favored during microbiome assembly across C. elegans life.</title>
        <authorList>
            <person name="Zimmermann J."/>
        </authorList>
    </citation>
    <scope>NUCLEOTIDE SEQUENCE [LARGE SCALE GENOMIC DNA]</scope>
    <source>
        <strain evidence="3 4">JUb134</strain>
    </source>
</reference>
<keyword evidence="4" id="KW-1185">Reference proteome</keyword>
<sequence length="162" mass="19292">MRSLILAALAATTVLSGVVAPAAASAQPRSEHWDRRDHRDDRRHETRGRYDRHDVRPGVRPAPPRYARDHRWGRDDWRAYRNGNRRLYARGPWQAPFRYSSFRVGGRIAPPYYGGRYVIADPWRYRLPPARPGLRWVRHYDDVLLVDYRRGRVVDVIRNFYW</sequence>
<dbReference type="Pfam" id="PF11776">
    <property type="entry name" value="RcnB"/>
    <property type="match status" value="1"/>
</dbReference>
<feature type="compositionally biased region" description="Basic and acidic residues" evidence="1">
    <location>
        <begin position="29"/>
        <end position="57"/>
    </location>
</feature>